<reference evidence="10" key="1">
    <citation type="submission" date="2021-03" db="EMBL/GenBank/DDBJ databases">
        <title>Chromosome level genome of the anhydrobiotic midge Polypedilum vanderplanki.</title>
        <authorList>
            <person name="Yoshida Y."/>
            <person name="Kikawada T."/>
            <person name="Gusev O."/>
        </authorList>
    </citation>
    <scope>NUCLEOTIDE SEQUENCE</scope>
    <source>
        <strain evidence="10">NIAS01</strain>
        <tissue evidence="10">Whole body or cell culture</tissue>
    </source>
</reference>
<comment type="similarity">
    <text evidence="2 9">Belongs to the Mediator complex subunit 11 family.</text>
</comment>
<keyword evidence="6 9" id="KW-0804">Transcription</keyword>
<dbReference type="InterPro" id="IPR019404">
    <property type="entry name" value="Mediator_Med11"/>
</dbReference>
<dbReference type="AlphaFoldDB" id="A0A9J6C160"/>
<dbReference type="FunFam" id="1.10.287.3490:FF:000001">
    <property type="entry name" value="Mediator of RNA polymerase II transcription subunit 11"/>
    <property type="match status" value="1"/>
</dbReference>
<gene>
    <name evidence="9" type="primary">MED11</name>
    <name evidence="10" type="ORF">PVAND_005657</name>
</gene>
<dbReference type="GO" id="GO:0016592">
    <property type="term" value="C:mediator complex"/>
    <property type="evidence" value="ECO:0007669"/>
    <property type="project" value="InterPro"/>
</dbReference>
<keyword evidence="4 9" id="KW-0805">Transcription regulation</keyword>
<name>A0A9J6C160_POLVA</name>
<dbReference type="GO" id="GO:0003712">
    <property type="term" value="F:transcription coregulator activity"/>
    <property type="evidence" value="ECO:0007669"/>
    <property type="project" value="InterPro"/>
</dbReference>
<evidence type="ECO:0000313" key="11">
    <source>
        <dbReference type="Proteomes" id="UP001107558"/>
    </source>
</evidence>
<evidence type="ECO:0000256" key="1">
    <source>
        <dbReference type="ARBA" id="ARBA00004123"/>
    </source>
</evidence>
<evidence type="ECO:0000256" key="6">
    <source>
        <dbReference type="ARBA" id="ARBA00023163"/>
    </source>
</evidence>
<dbReference type="Gene3D" id="1.10.287.3490">
    <property type="match status" value="1"/>
</dbReference>
<accession>A0A9J6C160</accession>
<organism evidence="10 11">
    <name type="scientific">Polypedilum vanderplanki</name>
    <name type="common">Sleeping chironomid midge</name>
    <dbReference type="NCBI Taxonomy" id="319348"/>
    <lineage>
        <taxon>Eukaryota</taxon>
        <taxon>Metazoa</taxon>
        <taxon>Ecdysozoa</taxon>
        <taxon>Arthropoda</taxon>
        <taxon>Hexapoda</taxon>
        <taxon>Insecta</taxon>
        <taxon>Pterygota</taxon>
        <taxon>Neoptera</taxon>
        <taxon>Endopterygota</taxon>
        <taxon>Diptera</taxon>
        <taxon>Nematocera</taxon>
        <taxon>Chironomoidea</taxon>
        <taxon>Chironomidae</taxon>
        <taxon>Chironominae</taxon>
        <taxon>Polypedilum</taxon>
        <taxon>Polypedilum</taxon>
    </lineage>
</organism>
<keyword evidence="7 9" id="KW-0539">Nucleus</keyword>
<evidence type="ECO:0000256" key="5">
    <source>
        <dbReference type="ARBA" id="ARBA00023159"/>
    </source>
</evidence>
<dbReference type="PANTHER" id="PTHR22890">
    <property type="entry name" value="MEDIATOR OF RNA POLYMERASE II TRANSCRIPTION SUBUNIT 11"/>
    <property type="match status" value="1"/>
</dbReference>
<evidence type="ECO:0000256" key="4">
    <source>
        <dbReference type="ARBA" id="ARBA00023015"/>
    </source>
</evidence>
<dbReference type="GO" id="GO:0006357">
    <property type="term" value="P:regulation of transcription by RNA polymerase II"/>
    <property type="evidence" value="ECO:0007669"/>
    <property type="project" value="InterPro"/>
</dbReference>
<comment type="subunit">
    <text evidence="9">Component of the Mediator complex.</text>
</comment>
<dbReference type="OrthoDB" id="5418434at2759"/>
<evidence type="ECO:0000256" key="3">
    <source>
        <dbReference type="ARBA" id="ARBA00019621"/>
    </source>
</evidence>
<comment type="subcellular location">
    <subcellularLocation>
        <location evidence="1 9">Nucleus</location>
    </subcellularLocation>
</comment>
<proteinExistence type="inferred from homology"/>
<comment type="caution">
    <text evidence="10">The sequence shown here is derived from an EMBL/GenBank/DDBJ whole genome shotgun (WGS) entry which is preliminary data.</text>
</comment>
<comment type="function">
    <text evidence="9">Component of the Mediator complex, a coactivator involved in the regulated transcription of nearly all RNA polymerase II-dependent genes. Mediator functions as a bridge to convey information from gene-specific regulatory proteins to the basal RNA polymerase II transcription machinery. Mediator is recruited to promoters by direct interactions with regulatory proteins and serves as a scaffold for the assembly of a functional pre-initiation complex with RNA polymerase II and the general transcription factors.</text>
</comment>
<dbReference type="Proteomes" id="UP001107558">
    <property type="component" value="Chromosome 2"/>
</dbReference>
<protein>
    <recommendedName>
        <fullName evidence="3 9">Mediator of RNA polymerase II transcription subunit 11</fullName>
    </recommendedName>
    <alternativeName>
        <fullName evidence="8 9">Mediator complex subunit 11</fullName>
    </alternativeName>
</protein>
<evidence type="ECO:0000313" key="10">
    <source>
        <dbReference type="EMBL" id="KAG5675783.1"/>
    </source>
</evidence>
<dbReference type="EMBL" id="JADBJN010000002">
    <property type="protein sequence ID" value="KAG5675783.1"/>
    <property type="molecule type" value="Genomic_DNA"/>
</dbReference>
<evidence type="ECO:0000256" key="9">
    <source>
        <dbReference type="RuleBase" id="RU364147"/>
    </source>
</evidence>
<keyword evidence="5 9" id="KW-0010">Activator</keyword>
<evidence type="ECO:0000256" key="7">
    <source>
        <dbReference type="ARBA" id="ARBA00023242"/>
    </source>
</evidence>
<sequence>MSNSLEKIQALDAIEKEIILCIQSAGNALQELSKEKPSQKNAENHSSQFLKSLNSIENKLSDQINYLLQVSTTHAHEGSGYASAKNLQMAWQRLNNVKARVKELEDSQNKYAKKQTVLPTAIVNVQQQPQGSVNLPQ</sequence>
<keyword evidence="11" id="KW-1185">Reference proteome</keyword>
<evidence type="ECO:0000256" key="2">
    <source>
        <dbReference type="ARBA" id="ARBA00008186"/>
    </source>
</evidence>
<dbReference type="Pfam" id="PF10280">
    <property type="entry name" value="Med11"/>
    <property type="match status" value="1"/>
</dbReference>
<evidence type="ECO:0000256" key="8">
    <source>
        <dbReference type="ARBA" id="ARBA00032011"/>
    </source>
</evidence>